<dbReference type="InParanoid" id="A0A6L2PH36"/>
<evidence type="ECO:0000313" key="6">
    <source>
        <dbReference type="EMBL" id="GFG29885.1"/>
    </source>
</evidence>
<dbReference type="Gene3D" id="1.10.1540.10">
    <property type="entry name" value="BEACH domain"/>
    <property type="match status" value="1"/>
</dbReference>
<dbReference type="InterPro" id="IPR023362">
    <property type="entry name" value="PH-BEACH_dom"/>
</dbReference>
<dbReference type="PROSITE" id="PS50082">
    <property type="entry name" value="WD_REPEATS_2"/>
    <property type="match status" value="2"/>
</dbReference>
<comment type="caution">
    <text evidence="6">The sequence shown here is derived from an EMBL/GenBank/DDBJ whole genome shotgun (WGS) entry which is preliminary data.</text>
</comment>
<feature type="domain" description="BEACH" evidence="4">
    <location>
        <begin position="263"/>
        <end position="555"/>
    </location>
</feature>
<dbReference type="PROSITE" id="PS50197">
    <property type="entry name" value="BEACH"/>
    <property type="match status" value="1"/>
</dbReference>
<dbReference type="GO" id="GO:0019901">
    <property type="term" value="F:protein kinase binding"/>
    <property type="evidence" value="ECO:0007669"/>
    <property type="project" value="TreeGrafter"/>
</dbReference>
<dbReference type="Pfam" id="PF16057">
    <property type="entry name" value="DUF4800"/>
    <property type="match status" value="1"/>
</dbReference>
<feature type="repeat" description="WD" evidence="3">
    <location>
        <begin position="708"/>
        <end position="742"/>
    </location>
</feature>
<reference evidence="7" key="1">
    <citation type="submission" date="2020-01" db="EMBL/GenBank/DDBJ databases">
        <title>Draft genome sequence of the Termite Coptotermes fromosanus.</title>
        <authorList>
            <person name="Itakura S."/>
            <person name="Yosikawa Y."/>
            <person name="Umezawa K."/>
        </authorList>
    </citation>
    <scope>NUCLEOTIDE SEQUENCE [LARGE SCALE GENOMIC DNA]</scope>
</reference>
<dbReference type="SUPFAM" id="SSF81837">
    <property type="entry name" value="BEACH domain"/>
    <property type="match status" value="1"/>
</dbReference>
<dbReference type="InterPro" id="IPR036372">
    <property type="entry name" value="BEACH_dom_sf"/>
</dbReference>
<dbReference type="PANTHER" id="PTHR13743">
    <property type="entry name" value="BEIGE/BEACH-RELATED"/>
    <property type="match status" value="1"/>
</dbReference>
<proteinExistence type="predicted"/>
<dbReference type="SMART" id="SM01026">
    <property type="entry name" value="Beach"/>
    <property type="match status" value="1"/>
</dbReference>
<dbReference type="InterPro" id="IPR001680">
    <property type="entry name" value="WD40_rpt"/>
</dbReference>
<dbReference type="FunFam" id="1.10.1540.10:FF:000001">
    <property type="entry name" value="neurobeachin isoform X1"/>
    <property type="match status" value="1"/>
</dbReference>
<feature type="domain" description="BEACH-type PH" evidence="5">
    <location>
        <begin position="153"/>
        <end position="250"/>
    </location>
</feature>
<dbReference type="OrthoDB" id="26681at2759"/>
<evidence type="ECO:0000259" key="5">
    <source>
        <dbReference type="PROSITE" id="PS51783"/>
    </source>
</evidence>
<keyword evidence="1 3" id="KW-0853">WD repeat</keyword>
<sequence length="930" mass="104316">MTEGESSAVLSVTGEQDMAPCSCVENVNSDEARSCLGERHCIAERSAQKQQHRSVCHCFRRSPVSRHWKLSHHENFSRMRLKLCPSLTFDPHTDASNLRDNTGWLSRMQSAEEIPLSFSFSSAAVRGEIEEDALPEEELRLMSETESDGRATPEKEKLVLKQECELVTLMTVVRGQLEVTTSHFYFYDLSPVKEDVERQDFKWALSRLREVHLRRYNLRRSALEFFLTDQTNYFLNFSTKTRNKVFSRILNLRPPNLCHYSSRTPADLLRSTGLTQKWVNREISNFDYLMQLNTLAGRTYNDLSQYPVFPWVLADYASEELDLTNPATFRDLSKPIGVVNPKNVPEVKAKYESFEDPSGTIAKFHYGTHYSNSAGVLHYLVRVEPFTSLHIELQSGRFDVADRQFHSIPQTWKLLMDNPNDVKELTPEFFYFPEFLKNMNGFDLGLLQGTKERVNDVILPKWASSPEDFIYQHRKALECEYVSQHLHEWIDLIFGYKQKGPKAVEALNVFYYCSYEGAVDLDAITNPVEREAVEGMINNFGQTPSQLLKEPHPQRLSLEDAITKMLKAELKKADFTLFLDNLRPIPVEVSNEKDPIVFMSAPRSPSRSFLQVGIADTLVSVSELGVVGVHSWLPHDRHGPRGFTLDVDPTIYNAKTSRKLSGPFHPSLTLSSHLFVVSHDGKYLFSGGYWDSSLRVYSLAKSKTVASVRRHFDLVTCVALDQCGSFLVTGSRDTTCVVWDVSHLGTGSSSAVHMTPRPVQTLYGHDKAVTCVGIMTELDMAVSGSLDGTVNVHTIQEGQYVRTLEPVGCNGLRTQITFLALSSQGHVAFSATDKVSHSVHVFSVNGVNLGSKYVSGRVTGLAIAGDHLVVVDDAGDLTMSRILGLRPVYDIPLHVPIQSVVVTAGNTHLLVPTQEGKVVVLGVLSSADVK</sequence>
<dbReference type="InterPro" id="IPR019775">
    <property type="entry name" value="WD40_repeat_CS"/>
</dbReference>
<dbReference type="PROSITE" id="PS50294">
    <property type="entry name" value="WD_REPEATS_REGION"/>
    <property type="match status" value="1"/>
</dbReference>
<evidence type="ECO:0000259" key="4">
    <source>
        <dbReference type="PROSITE" id="PS50197"/>
    </source>
</evidence>
<evidence type="ECO:0000256" key="1">
    <source>
        <dbReference type="ARBA" id="ARBA00022574"/>
    </source>
</evidence>
<dbReference type="InterPro" id="IPR015943">
    <property type="entry name" value="WD40/YVTN_repeat-like_dom_sf"/>
</dbReference>
<keyword evidence="7" id="KW-1185">Reference proteome</keyword>
<dbReference type="SMART" id="SM00320">
    <property type="entry name" value="WD40"/>
    <property type="match status" value="4"/>
</dbReference>
<name>A0A6L2PH36_COPFO</name>
<accession>A0A6L2PH36</accession>
<dbReference type="SUPFAM" id="SSF50729">
    <property type="entry name" value="PH domain-like"/>
    <property type="match status" value="1"/>
</dbReference>
<dbReference type="EMBL" id="BLKM01000181">
    <property type="protein sequence ID" value="GFG29885.1"/>
    <property type="molecule type" value="Genomic_DNA"/>
</dbReference>
<gene>
    <name evidence="6" type="ORF">Cfor_09907</name>
</gene>
<dbReference type="Pfam" id="PF02138">
    <property type="entry name" value="Beach"/>
    <property type="match status" value="1"/>
</dbReference>
<evidence type="ECO:0000256" key="2">
    <source>
        <dbReference type="ARBA" id="ARBA00022737"/>
    </source>
</evidence>
<evidence type="ECO:0000256" key="3">
    <source>
        <dbReference type="PROSITE-ProRule" id="PRU00221"/>
    </source>
</evidence>
<dbReference type="InterPro" id="IPR046851">
    <property type="entry name" value="NBCH_WD40"/>
</dbReference>
<dbReference type="Pfam" id="PF14844">
    <property type="entry name" value="PH_BEACH"/>
    <property type="match status" value="1"/>
</dbReference>
<dbReference type="PANTHER" id="PTHR13743:SF112">
    <property type="entry name" value="BEACH DOMAIN-CONTAINING PROTEIN"/>
    <property type="match status" value="1"/>
</dbReference>
<organism evidence="6 7">
    <name type="scientific">Coptotermes formosanus</name>
    <name type="common">Formosan subterranean termite</name>
    <dbReference type="NCBI Taxonomy" id="36987"/>
    <lineage>
        <taxon>Eukaryota</taxon>
        <taxon>Metazoa</taxon>
        <taxon>Ecdysozoa</taxon>
        <taxon>Arthropoda</taxon>
        <taxon>Hexapoda</taxon>
        <taxon>Insecta</taxon>
        <taxon>Pterygota</taxon>
        <taxon>Neoptera</taxon>
        <taxon>Polyneoptera</taxon>
        <taxon>Dictyoptera</taxon>
        <taxon>Blattodea</taxon>
        <taxon>Blattoidea</taxon>
        <taxon>Termitoidae</taxon>
        <taxon>Rhinotermitidae</taxon>
        <taxon>Coptotermes</taxon>
    </lineage>
</organism>
<dbReference type="CDD" id="cd01201">
    <property type="entry name" value="PH_BEACH"/>
    <property type="match status" value="1"/>
</dbReference>
<dbReference type="InterPro" id="IPR011993">
    <property type="entry name" value="PH-like_dom_sf"/>
</dbReference>
<dbReference type="Pfam" id="PF20426">
    <property type="entry name" value="NBCH_WD40"/>
    <property type="match status" value="1"/>
</dbReference>
<dbReference type="Proteomes" id="UP000502823">
    <property type="component" value="Unassembled WGS sequence"/>
</dbReference>
<dbReference type="Gene3D" id="2.30.29.30">
    <property type="entry name" value="Pleckstrin-homology domain (PH domain)/Phosphotyrosine-binding domain (PTB)"/>
    <property type="match status" value="1"/>
</dbReference>
<dbReference type="GO" id="GO:0016020">
    <property type="term" value="C:membrane"/>
    <property type="evidence" value="ECO:0007669"/>
    <property type="project" value="TreeGrafter"/>
</dbReference>
<dbReference type="PROSITE" id="PS51783">
    <property type="entry name" value="PH_BEACH"/>
    <property type="match status" value="1"/>
</dbReference>
<dbReference type="PROSITE" id="PS00678">
    <property type="entry name" value="WD_REPEATS_1"/>
    <property type="match status" value="1"/>
</dbReference>
<dbReference type="GO" id="GO:0008104">
    <property type="term" value="P:intracellular protein localization"/>
    <property type="evidence" value="ECO:0007669"/>
    <property type="project" value="TreeGrafter"/>
</dbReference>
<dbReference type="InterPro" id="IPR050865">
    <property type="entry name" value="BEACH_Domain"/>
</dbReference>
<dbReference type="SUPFAM" id="SSF50978">
    <property type="entry name" value="WD40 repeat-like"/>
    <property type="match status" value="1"/>
</dbReference>
<dbReference type="CDD" id="cd06071">
    <property type="entry name" value="Beach"/>
    <property type="match status" value="1"/>
</dbReference>
<dbReference type="AlphaFoldDB" id="A0A6L2PH36"/>
<dbReference type="GO" id="GO:0005829">
    <property type="term" value="C:cytosol"/>
    <property type="evidence" value="ECO:0007669"/>
    <property type="project" value="TreeGrafter"/>
</dbReference>
<dbReference type="InterPro" id="IPR036322">
    <property type="entry name" value="WD40_repeat_dom_sf"/>
</dbReference>
<feature type="repeat" description="WD" evidence="3">
    <location>
        <begin position="762"/>
        <end position="803"/>
    </location>
</feature>
<protein>
    <submittedName>
        <fullName evidence="6">Uncharacterized protein</fullName>
    </submittedName>
</protein>
<dbReference type="InterPro" id="IPR000409">
    <property type="entry name" value="BEACH_dom"/>
</dbReference>
<keyword evidence="2" id="KW-0677">Repeat</keyword>
<evidence type="ECO:0000313" key="7">
    <source>
        <dbReference type="Proteomes" id="UP000502823"/>
    </source>
</evidence>
<dbReference type="Gene3D" id="2.130.10.10">
    <property type="entry name" value="YVTN repeat-like/Quinoprotein amine dehydrogenase"/>
    <property type="match status" value="1"/>
</dbReference>